<evidence type="ECO:0000313" key="3">
    <source>
        <dbReference type="EMBL" id="MEX6430104.1"/>
    </source>
</evidence>
<protein>
    <recommendedName>
        <fullName evidence="5">HTH HARE-type domain-containing protein</fullName>
    </recommendedName>
</protein>
<feature type="region of interest" description="Disordered" evidence="2">
    <location>
        <begin position="137"/>
        <end position="164"/>
    </location>
</feature>
<dbReference type="Proteomes" id="UP001560267">
    <property type="component" value="Unassembled WGS sequence"/>
</dbReference>
<organism evidence="3 4">
    <name type="scientific">Ferrimicrobium acidiphilum</name>
    <dbReference type="NCBI Taxonomy" id="121039"/>
    <lineage>
        <taxon>Bacteria</taxon>
        <taxon>Bacillati</taxon>
        <taxon>Actinomycetota</taxon>
        <taxon>Acidimicrobiia</taxon>
        <taxon>Acidimicrobiales</taxon>
        <taxon>Acidimicrobiaceae</taxon>
        <taxon>Ferrimicrobium</taxon>
    </lineage>
</organism>
<keyword evidence="4" id="KW-1185">Reference proteome</keyword>
<feature type="compositionally biased region" description="Basic and acidic residues" evidence="2">
    <location>
        <begin position="137"/>
        <end position="150"/>
    </location>
</feature>
<gene>
    <name evidence="3" type="ORF">AB6A68_09690</name>
</gene>
<evidence type="ECO:0008006" key="5">
    <source>
        <dbReference type="Google" id="ProtNLM"/>
    </source>
</evidence>
<keyword evidence="1" id="KW-0175">Coiled coil</keyword>
<name>A0ABV3Y4J1_9ACTN</name>
<reference evidence="3 4" key="1">
    <citation type="submission" date="2024-07" db="EMBL/GenBank/DDBJ databases">
        <title>Draft Genome Sequence of Ferrimicrobium acidiphilum Strain YE2023, Isolated from a Pulp of Bioleach Reactor.</title>
        <authorList>
            <person name="Elkina Y.A."/>
            <person name="Bulaeva A.G."/>
            <person name="Beletsky A.V."/>
            <person name="Mardanov A.V."/>
        </authorList>
    </citation>
    <scope>NUCLEOTIDE SEQUENCE [LARGE SCALE GENOMIC DNA]</scope>
    <source>
        <strain evidence="3 4">YE2023</strain>
    </source>
</reference>
<evidence type="ECO:0000256" key="2">
    <source>
        <dbReference type="SAM" id="MobiDB-lite"/>
    </source>
</evidence>
<evidence type="ECO:0000256" key="1">
    <source>
        <dbReference type="SAM" id="Coils"/>
    </source>
</evidence>
<accession>A0ABV3Y4J1</accession>
<evidence type="ECO:0000313" key="4">
    <source>
        <dbReference type="Proteomes" id="UP001560267"/>
    </source>
</evidence>
<proteinExistence type="predicted"/>
<feature type="coiled-coil region" evidence="1">
    <location>
        <begin position="4"/>
        <end position="38"/>
    </location>
</feature>
<dbReference type="EMBL" id="JBFSHR010000036">
    <property type="protein sequence ID" value="MEX6430104.1"/>
    <property type="molecule type" value="Genomic_DNA"/>
</dbReference>
<sequence>MELLDLVDRELQEAKIKAEALRQQSNVAQQRVASLEVTRRELTRLIGAQPYGKRALRSDSGTLVHDDVNGKEPSLSEAIQIVMQTRPAHAWNAAEIEVELTSRGWMPTGTKPMATLRAALFRLNRGRTIKKVERGRYLLEDDEPEPRTTSHPESTQDAGIGHDGGHAYPLAV</sequence>
<comment type="caution">
    <text evidence="3">The sequence shown here is derived from an EMBL/GenBank/DDBJ whole genome shotgun (WGS) entry which is preliminary data.</text>
</comment>